<reference evidence="1 2" key="1">
    <citation type="submission" date="2020-08" db="EMBL/GenBank/DDBJ databases">
        <title>Genome sequence of Pedobacter roseus KACC 11594T.</title>
        <authorList>
            <person name="Hyun D.-W."/>
            <person name="Bae J.-W."/>
        </authorList>
    </citation>
    <scope>NUCLEOTIDE SEQUENCE [LARGE SCALE GENOMIC DNA]</scope>
    <source>
        <strain evidence="1 2">KACC 11594</strain>
    </source>
</reference>
<evidence type="ECO:0000313" key="1">
    <source>
        <dbReference type="EMBL" id="QNN43601.1"/>
    </source>
</evidence>
<dbReference type="KEGG" id="proe:H9L23_05750"/>
<keyword evidence="2" id="KW-1185">Reference proteome</keyword>
<accession>A0A7G9QJS6</accession>
<gene>
    <name evidence="1" type="ORF">H9L23_05750</name>
</gene>
<dbReference type="RefSeq" id="WP_187594069.1">
    <property type="nucleotide sequence ID" value="NZ_CP060723.1"/>
</dbReference>
<dbReference type="EMBL" id="CP060723">
    <property type="protein sequence ID" value="QNN43601.1"/>
    <property type="molecule type" value="Genomic_DNA"/>
</dbReference>
<dbReference type="Proteomes" id="UP000515806">
    <property type="component" value="Chromosome"/>
</dbReference>
<sequence>MGGQFGKTVRRFWAGHLSINESLGFVQLPLFNKPGSSGSDSSSELANNGTAGSEELLNDRFQKKIVINLW</sequence>
<name>A0A7G9QJS6_9SPHI</name>
<dbReference type="AlphaFoldDB" id="A0A7G9QJS6"/>
<proteinExistence type="predicted"/>
<evidence type="ECO:0000313" key="2">
    <source>
        <dbReference type="Proteomes" id="UP000515806"/>
    </source>
</evidence>
<protein>
    <submittedName>
        <fullName evidence="1">Uncharacterized protein</fullName>
    </submittedName>
</protein>
<organism evidence="1 2">
    <name type="scientific">Pedobacter roseus</name>
    <dbReference type="NCBI Taxonomy" id="336820"/>
    <lineage>
        <taxon>Bacteria</taxon>
        <taxon>Pseudomonadati</taxon>
        <taxon>Bacteroidota</taxon>
        <taxon>Sphingobacteriia</taxon>
        <taxon>Sphingobacteriales</taxon>
        <taxon>Sphingobacteriaceae</taxon>
        <taxon>Pedobacter</taxon>
    </lineage>
</organism>